<proteinExistence type="predicted"/>
<dbReference type="EMBL" id="JBHTAT010000001">
    <property type="protein sequence ID" value="MFC7255327.1"/>
    <property type="molecule type" value="Genomic_DNA"/>
</dbReference>
<comment type="caution">
    <text evidence="2">The sequence shown here is derived from an EMBL/GenBank/DDBJ whole genome shotgun (WGS) entry which is preliminary data.</text>
</comment>
<keyword evidence="1" id="KW-0472">Membrane</keyword>
<protein>
    <submittedName>
        <fullName evidence="2">Uncharacterized protein</fullName>
    </submittedName>
</protein>
<sequence>MGAPVTLQRRSVTAWTDTGRSLLEPIYGANGGETLAVGVGVAAAAVAAAVVVDLLGPVARCEVPKPFAD</sequence>
<evidence type="ECO:0000313" key="3">
    <source>
        <dbReference type="Proteomes" id="UP001596434"/>
    </source>
</evidence>
<feature type="transmembrane region" description="Helical" evidence="1">
    <location>
        <begin position="35"/>
        <end position="55"/>
    </location>
</feature>
<organism evidence="2 3">
    <name type="scientific">Haloplanus litoreus</name>
    <dbReference type="NCBI Taxonomy" id="767515"/>
    <lineage>
        <taxon>Archaea</taxon>
        <taxon>Methanobacteriati</taxon>
        <taxon>Methanobacteriota</taxon>
        <taxon>Stenosarchaea group</taxon>
        <taxon>Halobacteria</taxon>
        <taxon>Halobacteriales</taxon>
        <taxon>Haloferacaceae</taxon>
        <taxon>Haloplanus</taxon>
    </lineage>
</organism>
<evidence type="ECO:0000313" key="2">
    <source>
        <dbReference type="EMBL" id="MFC7255327.1"/>
    </source>
</evidence>
<keyword evidence="1" id="KW-1133">Transmembrane helix</keyword>
<gene>
    <name evidence="2" type="ORF">ACFQKE_08475</name>
</gene>
<keyword evidence="3" id="KW-1185">Reference proteome</keyword>
<dbReference type="Proteomes" id="UP001596434">
    <property type="component" value="Unassembled WGS sequence"/>
</dbReference>
<dbReference type="RefSeq" id="WP_379703550.1">
    <property type="nucleotide sequence ID" value="NZ_JBHTAT010000001.1"/>
</dbReference>
<dbReference type="AlphaFoldDB" id="A0ABD5ZXH8"/>
<keyword evidence="1" id="KW-0812">Transmembrane</keyword>
<dbReference type="GeneID" id="96953679"/>
<accession>A0ABD5ZXH8</accession>
<evidence type="ECO:0000256" key="1">
    <source>
        <dbReference type="SAM" id="Phobius"/>
    </source>
</evidence>
<name>A0ABD5ZXH8_9EURY</name>
<reference evidence="2 3" key="1">
    <citation type="journal article" date="2019" name="Int. J. Syst. Evol. Microbiol.">
        <title>The Global Catalogue of Microorganisms (GCM) 10K type strain sequencing project: providing services to taxonomists for standard genome sequencing and annotation.</title>
        <authorList>
            <consortium name="The Broad Institute Genomics Platform"/>
            <consortium name="The Broad Institute Genome Sequencing Center for Infectious Disease"/>
            <person name="Wu L."/>
            <person name="Ma J."/>
        </authorList>
    </citation>
    <scope>NUCLEOTIDE SEQUENCE [LARGE SCALE GENOMIC DNA]</scope>
    <source>
        <strain evidence="2 3">GX21</strain>
    </source>
</reference>